<dbReference type="GO" id="GO:0009103">
    <property type="term" value="P:lipopolysaccharide biosynthetic process"/>
    <property type="evidence" value="ECO:0007669"/>
    <property type="project" value="TreeGrafter"/>
</dbReference>
<dbReference type="GO" id="GO:0016747">
    <property type="term" value="F:acyltransferase activity, transferring groups other than amino-acyl groups"/>
    <property type="evidence" value="ECO:0007669"/>
    <property type="project" value="InterPro"/>
</dbReference>
<feature type="transmembrane region" description="Helical" evidence="2">
    <location>
        <begin position="284"/>
        <end position="304"/>
    </location>
</feature>
<dbReference type="EMBL" id="CP011568">
    <property type="protein sequence ID" value="AKJ68333.2"/>
    <property type="molecule type" value="Genomic_DNA"/>
</dbReference>
<evidence type="ECO:0000256" key="1">
    <source>
        <dbReference type="SAM" id="MobiDB-lite"/>
    </source>
</evidence>
<keyword evidence="2" id="KW-1133">Transmembrane helix</keyword>
<gene>
    <name evidence="4" type="ORF">ABW99_09005</name>
</gene>
<dbReference type="AlphaFoldDB" id="A0A0G3EMM5"/>
<evidence type="ECO:0000256" key="2">
    <source>
        <dbReference type="SAM" id="Phobius"/>
    </source>
</evidence>
<dbReference type="InterPro" id="IPR002656">
    <property type="entry name" value="Acyl_transf_3_dom"/>
</dbReference>
<reference evidence="5" key="1">
    <citation type="submission" date="2015-06" db="EMBL/GenBank/DDBJ databases">
        <authorList>
            <person name="Lim Y.L."/>
            <person name="Ee R."/>
            <person name="Yong D."/>
            <person name="How K.Y."/>
            <person name="Yin W.F."/>
            <person name="Chan K.G."/>
        </authorList>
    </citation>
    <scope>NUCLEOTIDE SEQUENCE [LARGE SCALE GENOMIC DNA]</scope>
    <source>
        <strain evidence="5">DSM 25325</strain>
    </source>
</reference>
<sequence length="385" mass="42462">MRSSSKTYYEKLDHLRLFAATLVLLYHTWAAAGGPQATSNWLEQFVLLGNTGVTLFLVLSGFLFTVLVDGGNKAIVYPRFLANRALRIFPLLTVLFIGAMAVHQRDATVTGALSFLLFSNLGQSPLFQFSNALWTVAVECQFYVMFPFLIRFARRQGAGYLIGLAVFWIGWRTVIATLFGASFAPGDANYVYFTMLGRLDQFLIGMIAGLVHLKSPRLLRSPYVLGLAAIVALCCFHLMYATGSLWKNDPRCMPVSAIEALLWATLLLAYFQGQLQWPAPLSRALASLGQCSYSLYLLHIYVVLIIDEYGGWLHLVGDPGANAILNGLLLVWPASLLLSFFSYRLIEAPFLGLRTPYTIPRAAPEPEPATPAVVPASSATAPQRH</sequence>
<dbReference type="PANTHER" id="PTHR23028:SF53">
    <property type="entry name" value="ACYL_TRANSF_3 DOMAIN-CONTAINING PROTEIN"/>
    <property type="match status" value="1"/>
</dbReference>
<proteinExistence type="predicted"/>
<keyword evidence="2" id="KW-0472">Membrane</keyword>
<dbReference type="KEGG" id="ptx:ABW99_09005"/>
<dbReference type="STRING" id="445709.ABW99_09005"/>
<accession>A0A0G3EMM5</accession>
<dbReference type="Proteomes" id="UP000036700">
    <property type="component" value="Chromosome"/>
</dbReference>
<feature type="transmembrane region" description="Helical" evidence="2">
    <location>
        <begin position="324"/>
        <end position="346"/>
    </location>
</feature>
<feature type="transmembrane region" description="Helical" evidence="2">
    <location>
        <begin position="190"/>
        <end position="211"/>
    </location>
</feature>
<dbReference type="PANTHER" id="PTHR23028">
    <property type="entry name" value="ACETYLTRANSFERASE"/>
    <property type="match status" value="1"/>
</dbReference>
<name>A0A0G3EMM5_9BURK</name>
<protein>
    <recommendedName>
        <fullName evidence="3">Acyltransferase 3 domain-containing protein</fullName>
    </recommendedName>
</protein>
<feature type="transmembrane region" description="Helical" evidence="2">
    <location>
        <begin position="158"/>
        <end position="184"/>
    </location>
</feature>
<feature type="transmembrane region" description="Helical" evidence="2">
    <location>
        <begin position="223"/>
        <end position="241"/>
    </location>
</feature>
<feature type="transmembrane region" description="Helical" evidence="2">
    <location>
        <begin position="88"/>
        <end position="105"/>
    </location>
</feature>
<feature type="region of interest" description="Disordered" evidence="1">
    <location>
        <begin position="364"/>
        <end position="385"/>
    </location>
</feature>
<dbReference type="Pfam" id="PF01757">
    <property type="entry name" value="Acyl_transf_3"/>
    <property type="match status" value="1"/>
</dbReference>
<dbReference type="RefSeq" id="WP_062551271.1">
    <property type="nucleotide sequence ID" value="NZ_CP011568.3"/>
</dbReference>
<dbReference type="GO" id="GO:0016020">
    <property type="term" value="C:membrane"/>
    <property type="evidence" value="ECO:0007669"/>
    <property type="project" value="TreeGrafter"/>
</dbReference>
<keyword evidence="2" id="KW-0812">Transmembrane</keyword>
<dbReference type="InterPro" id="IPR050879">
    <property type="entry name" value="Acyltransferase_3"/>
</dbReference>
<evidence type="ECO:0000313" key="4">
    <source>
        <dbReference type="EMBL" id="AKJ68333.2"/>
    </source>
</evidence>
<organism evidence="4 5">
    <name type="scientific">Pandoraea thiooxydans</name>
    <dbReference type="NCBI Taxonomy" id="445709"/>
    <lineage>
        <taxon>Bacteria</taxon>
        <taxon>Pseudomonadati</taxon>
        <taxon>Pseudomonadota</taxon>
        <taxon>Betaproteobacteria</taxon>
        <taxon>Burkholderiales</taxon>
        <taxon>Burkholderiaceae</taxon>
        <taxon>Pandoraea</taxon>
    </lineage>
</organism>
<feature type="transmembrane region" description="Helical" evidence="2">
    <location>
        <begin position="46"/>
        <end position="68"/>
    </location>
</feature>
<keyword evidence="5" id="KW-1185">Reference proteome</keyword>
<evidence type="ECO:0000259" key="3">
    <source>
        <dbReference type="Pfam" id="PF01757"/>
    </source>
</evidence>
<evidence type="ECO:0000313" key="5">
    <source>
        <dbReference type="Proteomes" id="UP000036700"/>
    </source>
</evidence>
<feature type="transmembrane region" description="Helical" evidence="2">
    <location>
        <begin position="253"/>
        <end position="272"/>
    </location>
</feature>
<feature type="compositionally biased region" description="Low complexity" evidence="1">
    <location>
        <begin position="370"/>
        <end position="385"/>
    </location>
</feature>
<feature type="domain" description="Acyltransferase 3" evidence="3">
    <location>
        <begin position="11"/>
        <end position="340"/>
    </location>
</feature>
<feature type="transmembrane region" description="Helical" evidence="2">
    <location>
        <begin position="125"/>
        <end position="146"/>
    </location>
</feature>